<dbReference type="InterPro" id="IPR020373">
    <property type="entry name" value="Kgd4/YMR-31"/>
</dbReference>
<evidence type="ECO:0008006" key="7">
    <source>
        <dbReference type="Google" id="ProtNLM"/>
    </source>
</evidence>
<sequence>MHATRALLQHRQPMIRFLGKRNIPAKLDHSPHVHPASPSPSLPSSFAEYRQKAQQHGPLGGQQQSSSISYGGYIGSRSGSSLGSVTPSEGQYFDRNDLPARFKRLAWSQAEIDAIESGGASLF</sequence>
<evidence type="ECO:0000256" key="3">
    <source>
        <dbReference type="ARBA" id="ARBA00043970"/>
    </source>
</evidence>
<evidence type="ECO:0000313" key="6">
    <source>
        <dbReference type="Proteomes" id="UP000799437"/>
    </source>
</evidence>
<dbReference type="Proteomes" id="UP000799437">
    <property type="component" value="Unassembled WGS sequence"/>
</dbReference>
<name>A0A6A6WCU3_9PEZI</name>
<dbReference type="OrthoDB" id="2116030at2759"/>
<dbReference type="Pfam" id="PF10937">
    <property type="entry name" value="Kgd4-YMR31"/>
    <property type="match status" value="1"/>
</dbReference>
<keyword evidence="6" id="KW-1185">Reference proteome</keyword>
<proteinExistence type="inferred from homology"/>
<dbReference type="EMBL" id="ML996569">
    <property type="protein sequence ID" value="KAF2759780.1"/>
    <property type="molecule type" value="Genomic_DNA"/>
</dbReference>
<dbReference type="RefSeq" id="XP_033602231.1">
    <property type="nucleotide sequence ID" value="XM_033745364.1"/>
</dbReference>
<reference evidence="5" key="1">
    <citation type="journal article" date="2020" name="Stud. Mycol.">
        <title>101 Dothideomycetes genomes: a test case for predicting lifestyles and emergence of pathogens.</title>
        <authorList>
            <person name="Haridas S."/>
            <person name="Albert R."/>
            <person name="Binder M."/>
            <person name="Bloem J."/>
            <person name="Labutti K."/>
            <person name="Salamov A."/>
            <person name="Andreopoulos B."/>
            <person name="Baker S."/>
            <person name="Barry K."/>
            <person name="Bills G."/>
            <person name="Bluhm B."/>
            <person name="Cannon C."/>
            <person name="Castanera R."/>
            <person name="Culley D."/>
            <person name="Daum C."/>
            <person name="Ezra D."/>
            <person name="Gonzalez J."/>
            <person name="Henrissat B."/>
            <person name="Kuo A."/>
            <person name="Liang C."/>
            <person name="Lipzen A."/>
            <person name="Lutzoni F."/>
            <person name="Magnuson J."/>
            <person name="Mondo S."/>
            <person name="Nolan M."/>
            <person name="Ohm R."/>
            <person name="Pangilinan J."/>
            <person name="Park H.-J."/>
            <person name="Ramirez L."/>
            <person name="Alfaro M."/>
            <person name="Sun H."/>
            <person name="Tritt A."/>
            <person name="Yoshinaga Y."/>
            <person name="Zwiers L.-H."/>
            <person name="Turgeon B."/>
            <person name="Goodwin S."/>
            <person name="Spatafora J."/>
            <person name="Crous P."/>
            <person name="Grigoriev I."/>
        </authorList>
    </citation>
    <scope>NUCLEOTIDE SEQUENCE</scope>
    <source>
        <strain evidence="5">CBS 121739</strain>
    </source>
</reference>
<dbReference type="PANTHER" id="PTHR31601:SF2">
    <property type="entry name" value="ALPHA-KETOGLUTARATE DEHYDROGENASE COMPONENT 4"/>
    <property type="match status" value="1"/>
</dbReference>
<dbReference type="PANTHER" id="PTHR31601">
    <property type="entry name" value="28S RIBOSOMAL PROTEIN S36, MITOCHONDRIAL"/>
    <property type="match status" value="1"/>
</dbReference>
<dbReference type="GO" id="GO:0005739">
    <property type="term" value="C:mitochondrion"/>
    <property type="evidence" value="ECO:0007669"/>
    <property type="project" value="UniProtKB-SubCell"/>
</dbReference>
<accession>A0A6A6WCU3</accession>
<evidence type="ECO:0000256" key="1">
    <source>
        <dbReference type="ARBA" id="ARBA00004173"/>
    </source>
</evidence>
<feature type="compositionally biased region" description="Low complexity" evidence="4">
    <location>
        <begin position="61"/>
        <end position="72"/>
    </location>
</feature>
<evidence type="ECO:0000313" key="5">
    <source>
        <dbReference type="EMBL" id="KAF2759780.1"/>
    </source>
</evidence>
<protein>
    <recommendedName>
        <fullName evidence="7">Ribosomal protein S36, mitochondrial</fullName>
    </recommendedName>
</protein>
<keyword evidence="2" id="KW-0496">Mitochondrion</keyword>
<organism evidence="5 6">
    <name type="scientific">Pseudovirgaria hyperparasitica</name>
    <dbReference type="NCBI Taxonomy" id="470096"/>
    <lineage>
        <taxon>Eukaryota</taxon>
        <taxon>Fungi</taxon>
        <taxon>Dikarya</taxon>
        <taxon>Ascomycota</taxon>
        <taxon>Pezizomycotina</taxon>
        <taxon>Dothideomycetes</taxon>
        <taxon>Dothideomycetes incertae sedis</taxon>
        <taxon>Acrospermales</taxon>
        <taxon>Acrospermaceae</taxon>
        <taxon>Pseudovirgaria</taxon>
    </lineage>
</organism>
<evidence type="ECO:0000256" key="4">
    <source>
        <dbReference type="SAM" id="MobiDB-lite"/>
    </source>
</evidence>
<evidence type="ECO:0000256" key="2">
    <source>
        <dbReference type="ARBA" id="ARBA00023128"/>
    </source>
</evidence>
<comment type="similarity">
    <text evidence="3">Belongs to the alpha-ketoglutarate dehydrogenase component 4 family.</text>
</comment>
<dbReference type="AlphaFoldDB" id="A0A6A6WCU3"/>
<dbReference type="GeneID" id="54486418"/>
<dbReference type="GO" id="GO:0006103">
    <property type="term" value="P:2-oxoglutarate metabolic process"/>
    <property type="evidence" value="ECO:0007669"/>
    <property type="project" value="InterPro"/>
</dbReference>
<dbReference type="GO" id="GO:0004591">
    <property type="term" value="F:oxoglutarate dehydrogenase (succinyl-transferring) activity"/>
    <property type="evidence" value="ECO:0007669"/>
    <property type="project" value="TreeGrafter"/>
</dbReference>
<gene>
    <name evidence="5" type="ORF">EJ05DRAFT_484689</name>
</gene>
<feature type="region of interest" description="Disordered" evidence="4">
    <location>
        <begin position="25"/>
        <end position="72"/>
    </location>
</feature>
<comment type="subcellular location">
    <subcellularLocation>
        <location evidence="1">Mitochondrion</location>
    </subcellularLocation>
</comment>